<dbReference type="Proteomes" id="UP000005801">
    <property type="component" value="Unassembled WGS sequence"/>
</dbReference>
<keyword evidence="8" id="KW-1185">Reference proteome</keyword>
<gene>
    <name evidence="7" type="ORF">PPSIR1_22079</name>
</gene>
<feature type="transmembrane region" description="Helical" evidence="5">
    <location>
        <begin position="6"/>
        <end position="28"/>
    </location>
</feature>
<dbReference type="STRING" id="391625.PPSIR1_22079"/>
<keyword evidence="4 5" id="KW-0472">Membrane</keyword>
<feature type="transmembrane region" description="Helical" evidence="5">
    <location>
        <begin position="49"/>
        <end position="72"/>
    </location>
</feature>
<dbReference type="Pfam" id="PF04116">
    <property type="entry name" value="FA_hydroxylase"/>
    <property type="match status" value="1"/>
</dbReference>
<dbReference type="GO" id="GO:0016491">
    <property type="term" value="F:oxidoreductase activity"/>
    <property type="evidence" value="ECO:0007669"/>
    <property type="project" value="InterPro"/>
</dbReference>
<dbReference type="EMBL" id="ABCS01000002">
    <property type="protein sequence ID" value="EDM81651.1"/>
    <property type="molecule type" value="Genomic_DNA"/>
</dbReference>
<protein>
    <recommendedName>
        <fullName evidence="6">Fatty acid hydroxylase domain-containing protein</fullName>
    </recommendedName>
</protein>
<dbReference type="GO" id="GO:0016020">
    <property type="term" value="C:membrane"/>
    <property type="evidence" value="ECO:0007669"/>
    <property type="project" value="UniProtKB-SubCell"/>
</dbReference>
<dbReference type="RefSeq" id="WP_006969262.1">
    <property type="nucleotide sequence ID" value="NZ_ABCS01000002.1"/>
</dbReference>
<feature type="transmembrane region" description="Helical" evidence="5">
    <location>
        <begin position="84"/>
        <end position="105"/>
    </location>
</feature>
<dbReference type="InterPro" id="IPR050307">
    <property type="entry name" value="Sterol_Desaturase_Related"/>
</dbReference>
<evidence type="ECO:0000313" key="8">
    <source>
        <dbReference type="Proteomes" id="UP000005801"/>
    </source>
</evidence>
<dbReference type="GO" id="GO:0005506">
    <property type="term" value="F:iron ion binding"/>
    <property type="evidence" value="ECO:0007669"/>
    <property type="project" value="InterPro"/>
</dbReference>
<sequence>MPSSVILIFVVIYAFAALLMVTLHYAYVSERSDDYKIYPYKPRRLTFMARARNIGGNMAMSGAGLVLVAVFLPERLFDTGEASVVRIVGETLGVLAIYDFGYYFLHRYAFHEWKWMSKVHVMHHTNKKPTVAESLFAHPLEIGLGVVLFILSMLIVGPITPLAFAGSFAVFTLFNLLIHSGLDFRHPLLRPFAYLARKHARHHASMRAGNYASISPLPDIVFGTAE</sequence>
<dbReference type="InterPro" id="IPR006694">
    <property type="entry name" value="Fatty_acid_hydroxylase"/>
</dbReference>
<dbReference type="eggNOG" id="ENOG5033Z1T">
    <property type="taxonomic scope" value="Bacteria"/>
</dbReference>
<feature type="transmembrane region" description="Helical" evidence="5">
    <location>
        <begin position="162"/>
        <end position="182"/>
    </location>
</feature>
<proteinExistence type="predicted"/>
<feature type="domain" description="Fatty acid hydroxylase" evidence="6">
    <location>
        <begin position="93"/>
        <end position="224"/>
    </location>
</feature>
<organism evidence="7 8">
    <name type="scientific">Plesiocystis pacifica SIR-1</name>
    <dbReference type="NCBI Taxonomy" id="391625"/>
    <lineage>
        <taxon>Bacteria</taxon>
        <taxon>Pseudomonadati</taxon>
        <taxon>Myxococcota</taxon>
        <taxon>Polyangia</taxon>
        <taxon>Nannocystales</taxon>
        <taxon>Nannocystaceae</taxon>
        <taxon>Plesiocystis</taxon>
    </lineage>
</organism>
<comment type="subcellular location">
    <subcellularLocation>
        <location evidence="1">Membrane</location>
    </subcellularLocation>
</comment>
<evidence type="ECO:0000256" key="5">
    <source>
        <dbReference type="SAM" id="Phobius"/>
    </source>
</evidence>
<evidence type="ECO:0000256" key="2">
    <source>
        <dbReference type="ARBA" id="ARBA00022692"/>
    </source>
</evidence>
<dbReference type="PANTHER" id="PTHR11863">
    <property type="entry name" value="STEROL DESATURASE"/>
    <property type="match status" value="1"/>
</dbReference>
<dbReference type="GO" id="GO:0008610">
    <property type="term" value="P:lipid biosynthetic process"/>
    <property type="evidence" value="ECO:0007669"/>
    <property type="project" value="InterPro"/>
</dbReference>
<keyword evidence="2 5" id="KW-0812">Transmembrane</keyword>
<dbReference type="OrthoDB" id="9770329at2"/>
<evidence type="ECO:0000313" key="7">
    <source>
        <dbReference type="EMBL" id="EDM81651.1"/>
    </source>
</evidence>
<evidence type="ECO:0000256" key="4">
    <source>
        <dbReference type="ARBA" id="ARBA00023136"/>
    </source>
</evidence>
<reference evidence="7 8" key="1">
    <citation type="submission" date="2007-06" db="EMBL/GenBank/DDBJ databases">
        <authorList>
            <person name="Shimkets L."/>
            <person name="Ferriera S."/>
            <person name="Johnson J."/>
            <person name="Kravitz S."/>
            <person name="Beeson K."/>
            <person name="Sutton G."/>
            <person name="Rogers Y.-H."/>
            <person name="Friedman R."/>
            <person name="Frazier M."/>
            <person name="Venter J.C."/>
        </authorList>
    </citation>
    <scope>NUCLEOTIDE SEQUENCE [LARGE SCALE GENOMIC DNA]</scope>
    <source>
        <strain evidence="7 8">SIR-1</strain>
    </source>
</reference>
<comment type="caution">
    <text evidence="7">The sequence shown here is derived from an EMBL/GenBank/DDBJ whole genome shotgun (WGS) entry which is preliminary data.</text>
</comment>
<evidence type="ECO:0000259" key="6">
    <source>
        <dbReference type="Pfam" id="PF04116"/>
    </source>
</evidence>
<evidence type="ECO:0000256" key="3">
    <source>
        <dbReference type="ARBA" id="ARBA00022989"/>
    </source>
</evidence>
<dbReference type="AlphaFoldDB" id="A6FXR3"/>
<accession>A6FXR3</accession>
<evidence type="ECO:0000256" key="1">
    <source>
        <dbReference type="ARBA" id="ARBA00004370"/>
    </source>
</evidence>
<keyword evidence="3 5" id="KW-1133">Transmembrane helix</keyword>
<name>A6FXR3_9BACT</name>
<feature type="transmembrane region" description="Helical" evidence="5">
    <location>
        <begin position="135"/>
        <end position="156"/>
    </location>
</feature>